<dbReference type="EMBL" id="VJMJ01000117">
    <property type="protein sequence ID" value="KAF0734209.1"/>
    <property type="molecule type" value="Genomic_DNA"/>
</dbReference>
<keyword evidence="2" id="KW-1185">Reference proteome</keyword>
<gene>
    <name evidence="1" type="ORF">Ae201684_009074</name>
</gene>
<accession>A0A6G0X341</accession>
<evidence type="ECO:0000313" key="2">
    <source>
        <dbReference type="Proteomes" id="UP000481153"/>
    </source>
</evidence>
<protein>
    <submittedName>
        <fullName evidence="1">Uncharacterized protein</fullName>
    </submittedName>
</protein>
<dbReference type="Proteomes" id="UP000481153">
    <property type="component" value="Unassembled WGS sequence"/>
</dbReference>
<comment type="caution">
    <text evidence="1">The sequence shown here is derived from an EMBL/GenBank/DDBJ whole genome shotgun (WGS) entry which is preliminary data.</text>
</comment>
<sequence length="99" mass="11153">MLSYEVLIYQQPSHGGHPSIAQLLCKSPGQEGHERGLVSAEKHFLTILGEAEQVGRLVFQVMLLFREPKELFDLVLGRCRRDGDARGRCLGHLVVDERN</sequence>
<reference evidence="1 2" key="1">
    <citation type="submission" date="2019-07" db="EMBL/GenBank/DDBJ databases">
        <title>Genomics analysis of Aphanomyces spp. identifies a new class of oomycete effector associated with host adaptation.</title>
        <authorList>
            <person name="Gaulin E."/>
        </authorList>
    </citation>
    <scope>NUCLEOTIDE SEQUENCE [LARGE SCALE GENOMIC DNA]</scope>
    <source>
        <strain evidence="1 2">ATCC 201684</strain>
    </source>
</reference>
<proteinExistence type="predicted"/>
<organism evidence="1 2">
    <name type="scientific">Aphanomyces euteiches</name>
    <dbReference type="NCBI Taxonomy" id="100861"/>
    <lineage>
        <taxon>Eukaryota</taxon>
        <taxon>Sar</taxon>
        <taxon>Stramenopiles</taxon>
        <taxon>Oomycota</taxon>
        <taxon>Saprolegniomycetes</taxon>
        <taxon>Saprolegniales</taxon>
        <taxon>Verrucalvaceae</taxon>
        <taxon>Aphanomyces</taxon>
    </lineage>
</organism>
<dbReference type="AlphaFoldDB" id="A0A6G0X341"/>
<name>A0A6G0X341_9STRA</name>
<evidence type="ECO:0000313" key="1">
    <source>
        <dbReference type="EMBL" id="KAF0734209.1"/>
    </source>
</evidence>